<comment type="caution">
    <text evidence="1">The sequence shown here is derived from an EMBL/GenBank/DDBJ whole genome shotgun (WGS) entry which is preliminary data.</text>
</comment>
<dbReference type="EMBL" id="JAPQKT010000009">
    <property type="protein sequence ID" value="KAJ5220839.1"/>
    <property type="molecule type" value="Genomic_DNA"/>
</dbReference>
<dbReference type="RefSeq" id="XP_056495762.1">
    <property type="nucleotide sequence ID" value="XM_056648631.1"/>
</dbReference>
<evidence type="ECO:0000313" key="1">
    <source>
        <dbReference type="EMBL" id="KAJ5220839.1"/>
    </source>
</evidence>
<gene>
    <name evidence="1" type="ORF">N7469_009726</name>
</gene>
<accession>A0A9W9NLB2</accession>
<proteinExistence type="predicted"/>
<keyword evidence="2" id="KW-1185">Reference proteome</keyword>
<sequence length="169" mass="19566">MEARQVSNPTMPNQRPRIPLPDIQRSAKVVLKALIPFLIGNGARREQMTFNEDTGRLFDICEILGSSRNRTSLTSDQSFIKALHDGLFESSVEIALNFLSYSILLKLALLGWNFNATRVEDTQNQLRRFVCQSYDEDFWRVIHQRYQGVQRSNIAFEDFQAEIAVIFMY</sequence>
<protein>
    <submittedName>
        <fullName evidence="1">Uncharacterized protein</fullName>
    </submittedName>
</protein>
<organism evidence="1 2">
    <name type="scientific">Penicillium citrinum</name>
    <dbReference type="NCBI Taxonomy" id="5077"/>
    <lineage>
        <taxon>Eukaryota</taxon>
        <taxon>Fungi</taxon>
        <taxon>Dikarya</taxon>
        <taxon>Ascomycota</taxon>
        <taxon>Pezizomycotina</taxon>
        <taxon>Eurotiomycetes</taxon>
        <taxon>Eurotiomycetidae</taxon>
        <taxon>Eurotiales</taxon>
        <taxon>Aspergillaceae</taxon>
        <taxon>Penicillium</taxon>
    </lineage>
</organism>
<dbReference type="Proteomes" id="UP001147733">
    <property type="component" value="Unassembled WGS sequence"/>
</dbReference>
<dbReference type="OrthoDB" id="4355239at2759"/>
<dbReference type="AlphaFoldDB" id="A0A9W9NLB2"/>
<reference evidence="1" key="2">
    <citation type="journal article" date="2023" name="IMA Fungus">
        <title>Comparative genomic study of the Penicillium genus elucidates a diverse pangenome and 15 lateral gene transfer events.</title>
        <authorList>
            <person name="Petersen C."/>
            <person name="Sorensen T."/>
            <person name="Nielsen M.R."/>
            <person name="Sondergaard T.E."/>
            <person name="Sorensen J.L."/>
            <person name="Fitzpatrick D.A."/>
            <person name="Frisvad J.C."/>
            <person name="Nielsen K.L."/>
        </authorList>
    </citation>
    <scope>NUCLEOTIDE SEQUENCE</scope>
    <source>
        <strain evidence="1">IBT 23319</strain>
    </source>
</reference>
<reference evidence="1" key="1">
    <citation type="submission" date="2022-11" db="EMBL/GenBank/DDBJ databases">
        <authorList>
            <person name="Petersen C."/>
        </authorList>
    </citation>
    <scope>NUCLEOTIDE SEQUENCE</scope>
    <source>
        <strain evidence="1">IBT 23319</strain>
    </source>
</reference>
<name>A0A9W9NLB2_PENCI</name>
<evidence type="ECO:0000313" key="2">
    <source>
        <dbReference type="Proteomes" id="UP001147733"/>
    </source>
</evidence>
<dbReference type="GeneID" id="81387798"/>